<dbReference type="Gene3D" id="2.60.40.10">
    <property type="entry name" value="Immunoglobulins"/>
    <property type="match status" value="1"/>
</dbReference>
<feature type="signal peptide" evidence="1">
    <location>
        <begin position="1"/>
        <end position="29"/>
    </location>
</feature>
<keyword evidence="1" id="KW-0732">Signal</keyword>
<accession>A0A6N2T6Z9</accession>
<dbReference type="AlphaFoldDB" id="A0A6N2T6Z9"/>
<name>A0A6N2T6Z9_9FIRM</name>
<gene>
    <name evidence="3" type="ORF">BGLFYP119_01467</name>
</gene>
<evidence type="ECO:0000313" key="3">
    <source>
        <dbReference type="EMBL" id="VYT01375.1"/>
    </source>
</evidence>
<dbReference type="CDD" id="cd00063">
    <property type="entry name" value="FN3"/>
    <property type="match status" value="1"/>
</dbReference>
<proteinExistence type="predicted"/>
<dbReference type="InterPro" id="IPR013783">
    <property type="entry name" value="Ig-like_fold"/>
</dbReference>
<dbReference type="InterPro" id="IPR003961">
    <property type="entry name" value="FN3_dom"/>
</dbReference>
<dbReference type="SUPFAM" id="SSF49265">
    <property type="entry name" value="Fibronectin type III"/>
    <property type="match status" value="1"/>
</dbReference>
<evidence type="ECO:0000259" key="2">
    <source>
        <dbReference type="PROSITE" id="PS50853"/>
    </source>
</evidence>
<dbReference type="PROSITE" id="PS50853">
    <property type="entry name" value="FN3"/>
    <property type="match status" value="1"/>
</dbReference>
<feature type="chain" id="PRO_5038579144" evidence="1">
    <location>
        <begin position="30"/>
        <end position="405"/>
    </location>
</feature>
<dbReference type="InterPro" id="IPR036116">
    <property type="entry name" value="FN3_sf"/>
</dbReference>
<reference evidence="3" key="1">
    <citation type="submission" date="2019-11" db="EMBL/GenBank/DDBJ databases">
        <authorList>
            <person name="Feng L."/>
        </authorList>
    </citation>
    <scope>NUCLEOTIDE SEQUENCE</scope>
    <source>
        <strain evidence="3">BgluceraseaLFYP119</strain>
    </source>
</reference>
<sequence length="405" mass="46622">MQKRKLSVKRCLCVFIAALMILTVPVSHTETVNAASGSGWKKSYESILNNWRRAEKYCDTSYLKMYFGRDYKFNQYFLYDLNRNGTPELFLHSTTMGLTIVFTYNGRLRSLGYYDIYGFNTDKKELIVRGHWHGAGGSGVNEWTIYKMGSSWMQGTYTMDKMNGNYSVYNMQDGSFTGSSKMYNAIYSQHIRNCKRMNSFTRYKLSDRGRLNAHKTPGKVAISSVSRAGSGKLKITWKKVSGATGYQIYRSTQKNSGYRRIKNLSSKSSSYTNSKLKNGKRYYYKIRAYKRIDGKTYYGKFSNIKYQSPKGTVSVIGRYRRDCKGYGITTIKVYKKNGNYYAKAYGRGGKMNTTVRLYKNGSRYTAYYFGSKKNGKFFELSSISSKKAVIKFPRIPEFNGSYARL</sequence>
<feature type="domain" description="Fibronectin type-III" evidence="2">
    <location>
        <begin position="216"/>
        <end position="312"/>
    </location>
</feature>
<dbReference type="SMART" id="SM00060">
    <property type="entry name" value="FN3"/>
    <property type="match status" value="1"/>
</dbReference>
<dbReference type="EMBL" id="CACRST010000013">
    <property type="protein sequence ID" value="VYT01375.1"/>
    <property type="molecule type" value="Genomic_DNA"/>
</dbReference>
<organism evidence="3">
    <name type="scientific">Blautia glucerasea</name>
    <dbReference type="NCBI Taxonomy" id="536633"/>
    <lineage>
        <taxon>Bacteria</taxon>
        <taxon>Bacillati</taxon>
        <taxon>Bacillota</taxon>
        <taxon>Clostridia</taxon>
        <taxon>Lachnospirales</taxon>
        <taxon>Lachnospiraceae</taxon>
        <taxon>Blautia</taxon>
    </lineage>
</organism>
<evidence type="ECO:0000256" key="1">
    <source>
        <dbReference type="SAM" id="SignalP"/>
    </source>
</evidence>
<dbReference type="RefSeq" id="WP_156353802.1">
    <property type="nucleotide sequence ID" value="NZ_CACRST010000013.1"/>
</dbReference>
<protein>
    <submittedName>
        <fullName evidence="3">Fibronectin type III domain protein</fullName>
    </submittedName>
</protein>